<dbReference type="Pfam" id="PF13361">
    <property type="entry name" value="UvrD_C"/>
    <property type="match status" value="2"/>
</dbReference>
<dbReference type="InterPro" id="IPR014016">
    <property type="entry name" value="UvrD-like_ATP-bd"/>
</dbReference>
<dbReference type="GeneID" id="78373498"/>
<keyword evidence="4 10" id="KW-0347">Helicase</keyword>
<dbReference type="GO" id="GO:0005524">
    <property type="term" value="F:ATP binding"/>
    <property type="evidence" value="ECO:0007669"/>
    <property type="project" value="UniProtKB-UniRule"/>
</dbReference>
<gene>
    <name evidence="14" type="primary">uvrD2</name>
    <name evidence="14" type="ORF">FEAC_24730</name>
</gene>
<feature type="domain" description="HRDC" evidence="11">
    <location>
        <begin position="541"/>
        <end position="616"/>
    </location>
</feature>
<dbReference type="Gene3D" id="1.10.150.80">
    <property type="entry name" value="HRDC domain"/>
    <property type="match status" value="1"/>
</dbReference>
<dbReference type="EMBL" id="JXUW01000029">
    <property type="protein sequence ID" value="KJE75770.1"/>
    <property type="molecule type" value="Genomic_DNA"/>
</dbReference>
<comment type="similarity">
    <text evidence="1">Belongs to the helicase family. UvrD subfamily.</text>
</comment>
<dbReference type="InterPro" id="IPR014017">
    <property type="entry name" value="DNA_helicase_UvrD-like_C"/>
</dbReference>
<dbReference type="GO" id="GO:0003677">
    <property type="term" value="F:DNA binding"/>
    <property type="evidence" value="ECO:0007669"/>
    <property type="project" value="InterPro"/>
</dbReference>
<dbReference type="PATRIC" id="fig|1121877.4.peg.2759"/>
<dbReference type="AlphaFoldDB" id="A0A0D8FR84"/>
<dbReference type="SUPFAM" id="SSF52540">
    <property type="entry name" value="P-loop containing nucleoside triphosphate hydrolases"/>
    <property type="match status" value="1"/>
</dbReference>
<evidence type="ECO:0000256" key="9">
    <source>
        <dbReference type="ARBA" id="ARBA00048988"/>
    </source>
</evidence>
<dbReference type="PROSITE" id="PS51217">
    <property type="entry name" value="UVRD_HELICASE_CTER"/>
    <property type="match status" value="1"/>
</dbReference>
<dbReference type="Pfam" id="PF00570">
    <property type="entry name" value="HRDC"/>
    <property type="match status" value="1"/>
</dbReference>
<keyword evidence="2 10" id="KW-0547">Nucleotide-binding</keyword>
<dbReference type="InterPro" id="IPR000212">
    <property type="entry name" value="DNA_helicase_UvrD/REP"/>
</dbReference>
<evidence type="ECO:0000313" key="15">
    <source>
        <dbReference type="Proteomes" id="UP000032336"/>
    </source>
</evidence>
<keyword evidence="3 10" id="KW-0378">Hydrolase</keyword>
<feature type="domain" description="UvrD-like helicase ATP-binding" evidence="12">
    <location>
        <begin position="8"/>
        <end position="282"/>
    </location>
</feature>
<dbReference type="RefSeq" id="WP_035390378.1">
    <property type="nucleotide sequence ID" value="NZ_JQKF01000024.1"/>
</dbReference>
<name>A0A0D8FR84_9ACTN</name>
<dbReference type="InterPro" id="IPR013986">
    <property type="entry name" value="DExx_box_DNA_helicase_dom_sf"/>
</dbReference>
<dbReference type="InterPro" id="IPR027417">
    <property type="entry name" value="P-loop_NTPase"/>
</dbReference>
<dbReference type="GO" id="GO:0043138">
    <property type="term" value="F:3'-5' DNA helicase activity"/>
    <property type="evidence" value="ECO:0007669"/>
    <property type="project" value="UniProtKB-EC"/>
</dbReference>
<dbReference type="GO" id="GO:0016887">
    <property type="term" value="F:ATP hydrolysis activity"/>
    <property type="evidence" value="ECO:0007669"/>
    <property type="project" value="RHEA"/>
</dbReference>
<evidence type="ECO:0000256" key="2">
    <source>
        <dbReference type="ARBA" id="ARBA00022741"/>
    </source>
</evidence>
<protein>
    <recommendedName>
        <fullName evidence="8">DNA 3'-5' helicase</fullName>
        <ecNumber evidence="8">5.6.2.4</ecNumber>
    </recommendedName>
</protein>
<dbReference type="Gene3D" id="1.10.10.160">
    <property type="match status" value="1"/>
</dbReference>
<dbReference type="GO" id="GO:0033202">
    <property type="term" value="C:DNA helicase complex"/>
    <property type="evidence" value="ECO:0007669"/>
    <property type="project" value="TreeGrafter"/>
</dbReference>
<evidence type="ECO:0000256" key="3">
    <source>
        <dbReference type="ARBA" id="ARBA00022801"/>
    </source>
</evidence>
<dbReference type="OrthoDB" id="9806690at2"/>
<comment type="catalytic activity">
    <reaction evidence="9">
        <text>ATP + H2O = ADP + phosphate + H(+)</text>
        <dbReference type="Rhea" id="RHEA:13065"/>
        <dbReference type="ChEBI" id="CHEBI:15377"/>
        <dbReference type="ChEBI" id="CHEBI:15378"/>
        <dbReference type="ChEBI" id="CHEBI:30616"/>
        <dbReference type="ChEBI" id="CHEBI:43474"/>
        <dbReference type="ChEBI" id="CHEBI:456216"/>
        <dbReference type="EC" id="5.6.2.4"/>
    </reaction>
</comment>
<dbReference type="Proteomes" id="UP000032336">
    <property type="component" value="Unassembled WGS sequence"/>
</dbReference>
<dbReference type="GO" id="GO:0000725">
    <property type="term" value="P:recombinational repair"/>
    <property type="evidence" value="ECO:0007669"/>
    <property type="project" value="TreeGrafter"/>
</dbReference>
<dbReference type="InterPro" id="IPR002121">
    <property type="entry name" value="HRDC_dom"/>
</dbReference>
<dbReference type="GO" id="GO:0005829">
    <property type="term" value="C:cytosol"/>
    <property type="evidence" value="ECO:0007669"/>
    <property type="project" value="TreeGrafter"/>
</dbReference>
<evidence type="ECO:0000313" key="14">
    <source>
        <dbReference type="EMBL" id="KJE75770.1"/>
    </source>
</evidence>
<sequence length="616" mass="67511">MANADLLLEGLSSQQREAVIAKAPLLIVAAAGSGKTRVLTHRIAYQIATQTTRGTQSVAISFTRAAAWEVSRRLYRLLDGPPPQCGTFHSLALGLVREGSAMLGRPVPRLIGDSNGLLGDLGFKLSEARRRVVFAEIERLRARGHDLTSLQENPDLVSIPNPHELISVCSTLERAKSRQRLMDLTDVLRIATELVARNDGVGEALRLQARWVYIDEFQDVNPLQLRLIEQWMGTDLSGLTVVGDPNQSIYGWNGSDPALMTSLATRIPTLTRVALSTNYRSTAALVAAANPVADHQLLGRVQAHRQGGQAPELLATDSVAAEAQLAARRIAELHYRGVPYSSMATLARTIRQLAPIEEALRRLDIPHSILGLTPLASAPEVIALMRTAKTERLQITEICDMVEEALNSTSPERAANQRILLEVATELRRQDPIADYLALEELLRGLQVRGVDAVSVTTFHRAKGLQWHHVHLVGIGDKSYPSRRGLPVDALAEERRLLYVAMTRATDSLLISWSKPSLAPSSLLAHLGRGEENAPTQSIRSHGAPSLATRLDRWRVAVAKERRLASYLILSDADLRKLARIRPSDKESLLAMVTTPLLAESPELADRLFAELARVG</sequence>
<reference evidence="14 15" key="1">
    <citation type="submission" date="2015-01" db="EMBL/GenBank/DDBJ databases">
        <title>Draft genome of the acidophilic iron oxidizer Ferrimicrobium acidiphilum strain T23.</title>
        <authorList>
            <person name="Poehlein A."/>
            <person name="Eisen S."/>
            <person name="Schloemann M."/>
            <person name="Johnson B.D."/>
            <person name="Daniel R."/>
            <person name="Muehling M."/>
        </authorList>
    </citation>
    <scope>NUCLEOTIDE SEQUENCE [LARGE SCALE GENOMIC DNA]</scope>
    <source>
        <strain evidence="14 15">T23</strain>
    </source>
</reference>
<evidence type="ECO:0000256" key="1">
    <source>
        <dbReference type="ARBA" id="ARBA00009922"/>
    </source>
</evidence>
<organism evidence="14 15">
    <name type="scientific">Ferrimicrobium acidiphilum DSM 19497</name>
    <dbReference type="NCBI Taxonomy" id="1121877"/>
    <lineage>
        <taxon>Bacteria</taxon>
        <taxon>Bacillati</taxon>
        <taxon>Actinomycetota</taxon>
        <taxon>Acidimicrobiia</taxon>
        <taxon>Acidimicrobiales</taxon>
        <taxon>Acidimicrobiaceae</taxon>
        <taxon>Ferrimicrobium</taxon>
    </lineage>
</organism>
<dbReference type="PANTHER" id="PTHR11070:SF59">
    <property type="entry name" value="DNA 3'-5' HELICASE"/>
    <property type="match status" value="1"/>
</dbReference>
<dbReference type="CDD" id="cd17932">
    <property type="entry name" value="DEXQc_UvrD"/>
    <property type="match status" value="1"/>
</dbReference>
<evidence type="ECO:0000259" key="12">
    <source>
        <dbReference type="PROSITE" id="PS51198"/>
    </source>
</evidence>
<dbReference type="InterPro" id="IPR044876">
    <property type="entry name" value="HRDC_dom_sf"/>
</dbReference>
<feature type="binding site" evidence="10">
    <location>
        <begin position="29"/>
        <end position="36"/>
    </location>
    <ligand>
        <name>ATP</name>
        <dbReference type="ChEBI" id="CHEBI:30616"/>
    </ligand>
</feature>
<dbReference type="EC" id="5.6.2.4" evidence="8"/>
<evidence type="ECO:0000256" key="4">
    <source>
        <dbReference type="ARBA" id="ARBA00022806"/>
    </source>
</evidence>
<dbReference type="STRING" id="1121877.FEAC_24730"/>
<dbReference type="Gene3D" id="3.40.50.300">
    <property type="entry name" value="P-loop containing nucleotide triphosphate hydrolases"/>
    <property type="match status" value="3"/>
</dbReference>
<keyword evidence="6" id="KW-0413">Isomerase</keyword>
<keyword evidence="5 10" id="KW-0067">ATP-binding</keyword>
<evidence type="ECO:0000256" key="6">
    <source>
        <dbReference type="ARBA" id="ARBA00023235"/>
    </source>
</evidence>
<proteinExistence type="inferred from homology"/>
<evidence type="ECO:0000259" key="11">
    <source>
        <dbReference type="PROSITE" id="PS50967"/>
    </source>
</evidence>
<comment type="catalytic activity">
    <reaction evidence="7">
        <text>Couples ATP hydrolysis with the unwinding of duplex DNA by translocating in the 3'-5' direction.</text>
        <dbReference type="EC" id="5.6.2.4"/>
    </reaction>
</comment>
<dbReference type="SUPFAM" id="SSF47819">
    <property type="entry name" value="HRDC-like"/>
    <property type="match status" value="1"/>
</dbReference>
<dbReference type="PANTHER" id="PTHR11070">
    <property type="entry name" value="UVRD / RECB / PCRA DNA HELICASE FAMILY MEMBER"/>
    <property type="match status" value="1"/>
</dbReference>
<dbReference type="Gene3D" id="1.10.486.10">
    <property type="entry name" value="PCRA, domain 4"/>
    <property type="match status" value="2"/>
</dbReference>
<dbReference type="PROSITE" id="PS51198">
    <property type="entry name" value="UVRD_HELICASE_ATP_BIND"/>
    <property type="match status" value="1"/>
</dbReference>
<keyword evidence="15" id="KW-1185">Reference proteome</keyword>
<dbReference type="PROSITE" id="PS50967">
    <property type="entry name" value="HRDC"/>
    <property type="match status" value="1"/>
</dbReference>
<accession>A0A0D8FR84</accession>
<dbReference type="Pfam" id="PF00580">
    <property type="entry name" value="UvrD-helicase"/>
    <property type="match status" value="1"/>
</dbReference>
<comment type="caution">
    <text evidence="14">The sequence shown here is derived from an EMBL/GenBank/DDBJ whole genome shotgun (WGS) entry which is preliminary data.</text>
</comment>
<dbReference type="InterPro" id="IPR010997">
    <property type="entry name" value="HRDC-like_sf"/>
</dbReference>
<evidence type="ECO:0000256" key="7">
    <source>
        <dbReference type="ARBA" id="ARBA00034617"/>
    </source>
</evidence>
<dbReference type="eggNOG" id="COG0210">
    <property type="taxonomic scope" value="Bacteria"/>
</dbReference>
<evidence type="ECO:0000259" key="13">
    <source>
        <dbReference type="PROSITE" id="PS51217"/>
    </source>
</evidence>
<evidence type="ECO:0000256" key="10">
    <source>
        <dbReference type="PROSITE-ProRule" id="PRU00560"/>
    </source>
</evidence>
<feature type="domain" description="UvrD-like helicase C-terminal" evidence="13">
    <location>
        <begin position="283"/>
        <end position="561"/>
    </location>
</feature>
<evidence type="ECO:0000256" key="8">
    <source>
        <dbReference type="ARBA" id="ARBA00034808"/>
    </source>
</evidence>
<evidence type="ECO:0000256" key="5">
    <source>
        <dbReference type="ARBA" id="ARBA00022840"/>
    </source>
</evidence>